<dbReference type="WBParaSite" id="ACRNAN_scaffold4862.g9379.t1">
    <property type="protein sequence ID" value="ACRNAN_scaffold4862.g9379.t1"/>
    <property type="gene ID" value="ACRNAN_scaffold4862.g9379"/>
</dbReference>
<dbReference type="Proteomes" id="UP000887540">
    <property type="component" value="Unplaced"/>
</dbReference>
<keyword evidence="1" id="KW-0732">Signal</keyword>
<proteinExistence type="predicted"/>
<accession>A0A914E0B1</accession>
<feature type="chain" id="PRO_5037182761" evidence="1">
    <location>
        <begin position="20"/>
        <end position="124"/>
    </location>
</feature>
<keyword evidence="2" id="KW-1185">Reference proteome</keyword>
<evidence type="ECO:0000313" key="2">
    <source>
        <dbReference type="Proteomes" id="UP000887540"/>
    </source>
</evidence>
<dbReference type="AlphaFoldDB" id="A0A914E0B1"/>
<reference evidence="3" key="1">
    <citation type="submission" date="2022-11" db="UniProtKB">
        <authorList>
            <consortium name="WormBaseParasite"/>
        </authorList>
    </citation>
    <scope>IDENTIFICATION</scope>
</reference>
<evidence type="ECO:0000313" key="3">
    <source>
        <dbReference type="WBParaSite" id="ACRNAN_scaffold4862.g9379.t1"/>
    </source>
</evidence>
<feature type="signal peptide" evidence="1">
    <location>
        <begin position="1"/>
        <end position="19"/>
    </location>
</feature>
<evidence type="ECO:0000256" key="1">
    <source>
        <dbReference type="SAM" id="SignalP"/>
    </source>
</evidence>
<sequence length="124" mass="14211">MLIIFHLLTLCQVVIKVLAQIHACRRGLGPLLFYISTHKWTTLKTYTTILHNTFTQHSTDRRGFGPHISNSQPSSQHYIFLPSILNPRPLTFTQHSTDRRGFGPHISNSQPSSQHYIFLPSLHP</sequence>
<protein>
    <submittedName>
        <fullName evidence="3">Secreted protein</fullName>
    </submittedName>
</protein>
<organism evidence="2 3">
    <name type="scientific">Acrobeloides nanus</name>
    <dbReference type="NCBI Taxonomy" id="290746"/>
    <lineage>
        <taxon>Eukaryota</taxon>
        <taxon>Metazoa</taxon>
        <taxon>Ecdysozoa</taxon>
        <taxon>Nematoda</taxon>
        <taxon>Chromadorea</taxon>
        <taxon>Rhabditida</taxon>
        <taxon>Tylenchina</taxon>
        <taxon>Cephalobomorpha</taxon>
        <taxon>Cephaloboidea</taxon>
        <taxon>Cephalobidae</taxon>
        <taxon>Acrobeloides</taxon>
    </lineage>
</organism>
<name>A0A914E0B1_9BILA</name>